<comment type="caution">
    <text evidence="1">The sequence shown here is derived from an EMBL/GenBank/DDBJ whole genome shotgun (WGS) entry which is preliminary data.</text>
</comment>
<dbReference type="EMBL" id="CM039177">
    <property type="protein sequence ID" value="KAH9696681.1"/>
    <property type="molecule type" value="Genomic_DNA"/>
</dbReference>
<evidence type="ECO:0000313" key="1">
    <source>
        <dbReference type="EMBL" id="KAH9696681.1"/>
    </source>
</evidence>
<organism evidence="1 2">
    <name type="scientific">Citrus sinensis</name>
    <name type="common">Sweet orange</name>
    <name type="synonym">Citrus aurantium var. sinensis</name>
    <dbReference type="NCBI Taxonomy" id="2711"/>
    <lineage>
        <taxon>Eukaryota</taxon>
        <taxon>Viridiplantae</taxon>
        <taxon>Streptophyta</taxon>
        <taxon>Embryophyta</taxon>
        <taxon>Tracheophyta</taxon>
        <taxon>Spermatophyta</taxon>
        <taxon>Magnoliopsida</taxon>
        <taxon>eudicotyledons</taxon>
        <taxon>Gunneridae</taxon>
        <taxon>Pentapetalae</taxon>
        <taxon>rosids</taxon>
        <taxon>malvids</taxon>
        <taxon>Sapindales</taxon>
        <taxon>Rutaceae</taxon>
        <taxon>Aurantioideae</taxon>
        <taxon>Citrus</taxon>
    </lineage>
</organism>
<evidence type="ECO:0000313" key="2">
    <source>
        <dbReference type="Proteomes" id="UP000829398"/>
    </source>
</evidence>
<name>A0ACB8IJX6_CITSI</name>
<proteinExistence type="predicted"/>
<gene>
    <name evidence="1" type="ORF">KPL71_023266</name>
</gene>
<protein>
    <submittedName>
        <fullName evidence="1">C2H2-type domain-containing protein</fullName>
    </submittedName>
</protein>
<sequence length="313" mass="35872">MLQKFHNLCDRTMFTRLEIQNPFVSLFRFFSFGALFTKPITNCRTKNLSSFGVVKFIMAYANSHAFSYVPQVFNQLENKGVIRPAEPYVCGVCGRSFYDDDKLVNYFMQIYECKHKKRLNRVHWVGKYSIKMEKYKRAARAVLTPEVGNGLIGELKRGGLWVRTASDKPQATDVLLRNHLVITHKRRIEYLVVVSDDSDFVEVLLEANLRCLKTVVVGDINDEALKRISYACFSWWDILMGKARKEAASVVGKWKDGDVLKRLEWTYDPEVEKKALDWDDGTEGADVDDITLASDADFIQKEDGGALMEAGFF</sequence>
<dbReference type="Proteomes" id="UP000829398">
    <property type="component" value="Chromosome 8"/>
</dbReference>
<reference evidence="2" key="1">
    <citation type="journal article" date="2023" name="Hortic. Res.">
        <title>A chromosome-level phased genome enabling allele-level studies in sweet orange: a case study on citrus Huanglongbing tolerance.</title>
        <authorList>
            <person name="Wu B."/>
            <person name="Yu Q."/>
            <person name="Deng Z."/>
            <person name="Duan Y."/>
            <person name="Luo F."/>
            <person name="Gmitter F. Jr."/>
        </authorList>
    </citation>
    <scope>NUCLEOTIDE SEQUENCE [LARGE SCALE GENOMIC DNA]</scope>
    <source>
        <strain evidence="2">cv. Valencia</strain>
    </source>
</reference>
<keyword evidence="2" id="KW-1185">Reference proteome</keyword>
<accession>A0ACB8IJX6</accession>